<dbReference type="InterPro" id="IPR039569">
    <property type="entry name" value="FAS1-like_DH_region"/>
</dbReference>
<dbReference type="Gene3D" id="3.10.129.10">
    <property type="entry name" value="Hotdog Thioesterase"/>
    <property type="match status" value="1"/>
</dbReference>
<dbReference type="InterPro" id="IPR029069">
    <property type="entry name" value="HotDog_dom_sf"/>
</dbReference>
<proteinExistence type="predicted"/>
<dbReference type="Pfam" id="PF13452">
    <property type="entry name" value="FAS1_DH_region"/>
    <property type="match status" value="1"/>
</dbReference>
<comment type="caution">
    <text evidence="2">The sequence shown here is derived from an EMBL/GenBank/DDBJ whole genome shotgun (WGS) entry which is preliminary data.</text>
</comment>
<evidence type="ECO:0000313" key="2">
    <source>
        <dbReference type="EMBL" id="PYE12338.1"/>
    </source>
</evidence>
<dbReference type="OrthoDB" id="5415111at2"/>
<accession>A0A318R9M2</accession>
<protein>
    <submittedName>
        <fullName evidence="2">MaoC dehydratase-like protein</fullName>
    </submittedName>
</protein>
<organism evidence="2 3">
    <name type="scientific">Williamsia limnetica</name>
    <dbReference type="NCBI Taxonomy" id="882452"/>
    <lineage>
        <taxon>Bacteria</taxon>
        <taxon>Bacillati</taxon>
        <taxon>Actinomycetota</taxon>
        <taxon>Actinomycetes</taxon>
        <taxon>Mycobacteriales</taxon>
        <taxon>Nocardiaceae</taxon>
        <taxon>Williamsia</taxon>
    </lineage>
</organism>
<reference evidence="2 3" key="1">
    <citation type="submission" date="2018-06" db="EMBL/GenBank/DDBJ databases">
        <title>Genomic Encyclopedia of Type Strains, Phase IV (KMG-IV): sequencing the most valuable type-strain genomes for metagenomic binning, comparative biology and taxonomic classification.</title>
        <authorList>
            <person name="Goeker M."/>
        </authorList>
    </citation>
    <scope>NUCLEOTIDE SEQUENCE [LARGE SCALE GENOMIC DNA]</scope>
    <source>
        <strain evidence="2 3">DSM 45521</strain>
    </source>
</reference>
<feature type="domain" description="FAS1-like dehydratase" evidence="1">
    <location>
        <begin position="13"/>
        <end position="144"/>
    </location>
</feature>
<gene>
    <name evidence="2" type="ORF">DFR67_12363</name>
</gene>
<dbReference type="SUPFAM" id="SSF54637">
    <property type="entry name" value="Thioesterase/thiol ester dehydrase-isomerase"/>
    <property type="match status" value="1"/>
</dbReference>
<dbReference type="AlphaFoldDB" id="A0A318R9M2"/>
<dbReference type="Proteomes" id="UP000247591">
    <property type="component" value="Unassembled WGS sequence"/>
</dbReference>
<evidence type="ECO:0000259" key="1">
    <source>
        <dbReference type="Pfam" id="PF13452"/>
    </source>
</evidence>
<dbReference type="RefSeq" id="WP_110472558.1">
    <property type="nucleotide sequence ID" value="NZ_QJSP01000023.1"/>
</dbReference>
<name>A0A318R9M2_WILLI</name>
<dbReference type="EMBL" id="QJSP01000023">
    <property type="protein sequence ID" value="PYE12338.1"/>
    <property type="molecule type" value="Genomic_DNA"/>
</dbReference>
<evidence type="ECO:0000313" key="3">
    <source>
        <dbReference type="Proteomes" id="UP000247591"/>
    </source>
</evidence>
<keyword evidence="3" id="KW-1185">Reference proteome</keyword>
<sequence>MFVHEGHDAPSPGTVVDRVEFDVERGKIGEFAVATYAGDQIHRDVDVATAAGFDDVLATATHVVVAGHHRNQREFVAALGLAIERVVVGSVEWEYARPLVAGDHLIGTRRILDNTVRQGKRGGSMRLVTLQTDWLDSSDQLAVTQREVLIERGL</sequence>